<dbReference type="SUPFAM" id="SSF48452">
    <property type="entry name" value="TPR-like"/>
    <property type="match status" value="1"/>
</dbReference>
<comment type="caution">
    <text evidence="4">The sequence shown here is derived from an EMBL/GenBank/DDBJ whole genome shotgun (WGS) entry which is preliminary data.</text>
</comment>
<reference evidence="4 5" key="1">
    <citation type="submission" date="2019-12" db="EMBL/GenBank/DDBJ databases">
        <authorList>
            <person name="Li M."/>
        </authorList>
    </citation>
    <scope>NUCLEOTIDE SEQUENCE [LARGE SCALE GENOMIC DNA]</scope>
    <source>
        <strain evidence="4 5">GBMRC 2024</strain>
    </source>
</reference>
<dbReference type="EMBL" id="WUMU01000003">
    <property type="protein sequence ID" value="MXN16838.1"/>
    <property type="molecule type" value="Genomic_DNA"/>
</dbReference>
<keyword evidence="3" id="KW-1133">Transmembrane helix</keyword>
<dbReference type="RefSeq" id="WP_160891581.1">
    <property type="nucleotide sequence ID" value="NZ_WUMU01000003.1"/>
</dbReference>
<evidence type="ECO:0000256" key="1">
    <source>
        <dbReference type="ARBA" id="ARBA00004196"/>
    </source>
</evidence>
<dbReference type="PANTHER" id="PTHR47870">
    <property type="entry name" value="CYTOCHROME C-TYPE BIOGENESIS PROTEIN CCMH"/>
    <property type="match status" value="1"/>
</dbReference>
<accession>A0A6L7G018</accession>
<sequence length="419" mass="44707">MIFWLVTLALALAVAAILARAALSRREVPAQPAEAQEIEVYRAQLAEVERDLSRGALPASEAERVRTEISRRLLAADGALRKAGTAQVIRGPGRGWAIGGGIVVILVAVGIYVVVGVPGYPDMPRSSRIAAAKTALAALPTQAEAEKRGGDTIQTPEPDVSADYLALMTKLREAVKEHPDDLRGQRLLARNEAALGHFAAAHQAQAQVIRLEGDKASGQDYAEYADMLILSAGGLISNEASGALQDALKRDPSNGTATYYTGLLMAQTGRPDIAFKLWDGLLRRSPDSAPWVPSIRARLPQLAEMAGENRYQLPPLKTQDDTAPNPSADDIADMQKLSPEERTARIQGMVSGLEERLTSDGGSVGEWVRLITSLGVLGQKERAQKAYDQALQAFAGQDDSLVLLNQAAQTAGVSQTPAQ</sequence>
<proteinExistence type="predicted"/>
<keyword evidence="5" id="KW-1185">Reference proteome</keyword>
<keyword evidence="3" id="KW-0812">Transmembrane</keyword>
<dbReference type="Proteomes" id="UP000477911">
    <property type="component" value="Unassembled WGS sequence"/>
</dbReference>
<keyword evidence="2" id="KW-0201">Cytochrome c-type biogenesis</keyword>
<dbReference type="InterPro" id="IPR017560">
    <property type="entry name" value="Cyt_c_biogenesis_CcmI"/>
</dbReference>
<keyword evidence="3" id="KW-0472">Membrane</keyword>
<feature type="transmembrane region" description="Helical" evidence="3">
    <location>
        <begin position="96"/>
        <end position="120"/>
    </location>
</feature>
<dbReference type="InterPro" id="IPR051263">
    <property type="entry name" value="C-type_cytochrome_biogenesis"/>
</dbReference>
<protein>
    <submittedName>
        <fullName evidence="4">C-type cytochrome biogenesis protein CcmI</fullName>
    </submittedName>
</protein>
<dbReference type="InterPro" id="IPR011990">
    <property type="entry name" value="TPR-like_helical_dom_sf"/>
</dbReference>
<name>A0A6L7G018_9RHOB</name>
<dbReference type="GO" id="GO:0017004">
    <property type="term" value="P:cytochrome complex assembly"/>
    <property type="evidence" value="ECO:0007669"/>
    <property type="project" value="UniProtKB-KW"/>
</dbReference>
<evidence type="ECO:0000256" key="3">
    <source>
        <dbReference type="SAM" id="Phobius"/>
    </source>
</evidence>
<dbReference type="Gene3D" id="1.25.40.10">
    <property type="entry name" value="Tetratricopeptide repeat domain"/>
    <property type="match status" value="1"/>
</dbReference>
<dbReference type="AlphaFoldDB" id="A0A6L7G018"/>
<evidence type="ECO:0000256" key="2">
    <source>
        <dbReference type="ARBA" id="ARBA00022748"/>
    </source>
</evidence>
<dbReference type="PANTHER" id="PTHR47870:SF1">
    <property type="entry name" value="CYTOCHROME C-TYPE BIOGENESIS PROTEIN CCMH"/>
    <property type="match status" value="1"/>
</dbReference>
<comment type="subcellular location">
    <subcellularLocation>
        <location evidence="1">Cell envelope</location>
    </subcellularLocation>
</comment>
<dbReference type="NCBIfam" id="TIGR03142">
    <property type="entry name" value="cytochro_ccmI"/>
    <property type="match status" value="1"/>
</dbReference>
<gene>
    <name evidence="4" type="primary">ccmI</name>
    <name evidence="4" type="ORF">GR170_03245</name>
</gene>
<dbReference type="GO" id="GO:0030313">
    <property type="term" value="C:cell envelope"/>
    <property type="evidence" value="ECO:0007669"/>
    <property type="project" value="UniProtKB-SubCell"/>
</dbReference>
<dbReference type="GO" id="GO:0005886">
    <property type="term" value="C:plasma membrane"/>
    <property type="evidence" value="ECO:0007669"/>
    <property type="project" value="TreeGrafter"/>
</dbReference>
<organism evidence="4 5">
    <name type="scientific">Pseudooceanicola albus</name>
    <dbReference type="NCBI Taxonomy" id="2692189"/>
    <lineage>
        <taxon>Bacteria</taxon>
        <taxon>Pseudomonadati</taxon>
        <taxon>Pseudomonadota</taxon>
        <taxon>Alphaproteobacteria</taxon>
        <taxon>Rhodobacterales</taxon>
        <taxon>Paracoccaceae</taxon>
        <taxon>Pseudooceanicola</taxon>
    </lineage>
</organism>
<evidence type="ECO:0000313" key="4">
    <source>
        <dbReference type="EMBL" id="MXN16838.1"/>
    </source>
</evidence>
<evidence type="ECO:0000313" key="5">
    <source>
        <dbReference type="Proteomes" id="UP000477911"/>
    </source>
</evidence>